<evidence type="ECO:0000256" key="8">
    <source>
        <dbReference type="ARBA" id="ARBA00023239"/>
    </source>
</evidence>
<dbReference type="GO" id="GO:0005524">
    <property type="term" value="F:ATP binding"/>
    <property type="evidence" value="ECO:0007669"/>
    <property type="project" value="UniProtKB-UniRule"/>
</dbReference>
<dbReference type="NCBIfam" id="NF006820">
    <property type="entry name" value="PRK09344.1-2"/>
    <property type="match status" value="1"/>
</dbReference>
<evidence type="ECO:0000256" key="6">
    <source>
        <dbReference type="ARBA" id="ARBA00022793"/>
    </source>
</evidence>
<feature type="binding site" evidence="10">
    <location>
        <position position="310"/>
    </location>
    <ligand>
        <name>ATP</name>
        <dbReference type="ChEBI" id="CHEBI:30616"/>
    </ligand>
</feature>
<evidence type="ECO:0000256" key="1">
    <source>
        <dbReference type="ARBA" id="ARBA00004742"/>
    </source>
</evidence>
<comment type="catalytic activity">
    <reaction evidence="9 10">
        <text>oxaloacetate + ATP = phosphoenolpyruvate + ADP + CO2</text>
        <dbReference type="Rhea" id="RHEA:18617"/>
        <dbReference type="ChEBI" id="CHEBI:16452"/>
        <dbReference type="ChEBI" id="CHEBI:16526"/>
        <dbReference type="ChEBI" id="CHEBI:30616"/>
        <dbReference type="ChEBI" id="CHEBI:58702"/>
        <dbReference type="ChEBI" id="CHEBI:456216"/>
        <dbReference type="EC" id="4.1.1.49"/>
    </reaction>
</comment>
<feature type="binding site" evidence="10">
    <location>
        <position position="209"/>
    </location>
    <ligand>
        <name>Mn(2+)</name>
        <dbReference type="ChEBI" id="CHEBI:29035"/>
    </ligand>
</feature>
<dbReference type="NCBIfam" id="NF006821">
    <property type="entry name" value="PRK09344.1-3"/>
    <property type="match status" value="1"/>
</dbReference>
<proteinExistence type="inferred from homology"/>
<dbReference type="NCBIfam" id="TIGR00224">
    <property type="entry name" value="pckA"/>
    <property type="match status" value="1"/>
</dbReference>
<dbReference type="Gene3D" id="2.170.8.10">
    <property type="entry name" value="Phosphoenolpyruvate Carboxykinase, domain 2"/>
    <property type="match status" value="1"/>
</dbReference>
<dbReference type="HAMAP" id="MF_00453">
    <property type="entry name" value="PEPCK_ATP"/>
    <property type="match status" value="1"/>
</dbReference>
<keyword evidence="6 10" id="KW-0210">Decarboxylase</keyword>
<feature type="binding site" evidence="10">
    <location>
        <begin position="225"/>
        <end position="233"/>
    </location>
    <ligand>
        <name>ATP</name>
        <dbReference type="ChEBI" id="CHEBI:30616"/>
    </ligand>
</feature>
<dbReference type="EC" id="4.1.1.49" evidence="3 10"/>
<comment type="subcellular location">
    <subcellularLocation>
        <location evidence="10">Cytoplasm</location>
    </subcellularLocation>
</comment>
<comment type="caution">
    <text evidence="10">Lacks conserved residue(s) required for the propagation of feature annotation.</text>
</comment>
<keyword evidence="5 10" id="KW-0547">Nucleotide-binding</keyword>
<dbReference type="GO" id="GO:0004612">
    <property type="term" value="F:phosphoenolpyruvate carboxykinase (ATP) activity"/>
    <property type="evidence" value="ECO:0007669"/>
    <property type="project" value="UniProtKB-UniRule"/>
</dbReference>
<comment type="similarity">
    <text evidence="2 10">Belongs to the phosphoenolpyruvate carboxykinase (ATP) family.</text>
</comment>
<evidence type="ECO:0000256" key="5">
    <source>
        <dbReference type="ARBA" id="ARBA00022741"/>
    </source>
</evidence>
<dbReference type="GO" id="GO:0046872">
    <property type="term" value="F:metal ion binding"/>
    <property type="evidence" value="ECO:0007669"/>
    <property type="project" value="UniProtKB-KW"/>
</dbReference>
<dbReference type="RefSeq" id="WP_211800184.1">
    <property type="nucleotide sequence ID" value="NZ_JAGSCS010000004.1"/>
</dbReference>
<evidence type="ECO:0000256" key="4">
    <source>
        <dbReference type="ARBA" id="ARBA00022432"/>
    </source>
</evidence>
<dbReference type="InterPro" id="IPR001272">
    <property type="entry name" value="PEP_carboxykinase_ATP"/>
</dbReference>
<dbReference type="PANTHER" id="PTHR30031:SF0">
    <property type="entry name" value="PHOSPHOENOLPYRUVATE CARBOXYKINASE (ATP)"/>
    <property type="match status" value="1"/>
</dbReference>
<feature type="binding site" evidence="10">
    <location>
        <position position="190"/>
    </location>
    <ligand>
        <name>Mn(2+)</name>
        <dbReference type="ChEBI" id="CHEBI:29035"/>
    </ligand>
</feature>
<feature type="binding site" evidence="10">
    <location>
        <position position="274"/>
    </location>
    <ligand>
        <name>ATP</name>
        <dbReference type="ChEBI" id="CHEBI:30616"/>
    </ligand>
</feature>
<name>A0A941CN67_9CLOT</name>
<feature type="binding site" evidence="10">
    <location>
        <position position="435"/>
    </location>
    <ligand>
        <name>ATP</name>
        <dbReference type="ChEBI" id="CHEBI:30616"/>
    </ligand>
</feature>
<keyword evidence="12" id="KW-1185">Reference proteome</keyword>
<dbReference type="PIRSF" id="PIRSF006294">
    <property type="entry name" value="PEP_crbxkin"/>
    <property type="match status" value="1"/>
</dbReference>
<keyword evidence="10" id="KW-0464">Manganese</keyword>
<gene>
    <name evidence="10 11" type="primary">pckA</name>
    <name evidence="11" type="ORF">KCG48_04785</name>
</gene>
<dbReference type="GO" id="GO:0006094">
    <property type="term" value="P:gluconeogenesis"/>
    <property type="evidence" value="ECO:0007669"/>
    <property type="project" value="UniProtKB-UniRule"/>
</dbReference>
<evidence type="ECO:0000256" key="7">
    <source>
        <dbReference type="ARBA" id="ARBA00022840"/>
    </source>
</evidence>
<dbReference type="SUPFAM" id="SSF68923">
    <property type="entry name" value="PEP carboxykinase N-terminal domain"/>
    <property type="match status" value="1"/>
</dbReference>
<dbReference type="InterPro" id="IPR008210">
    <property type="entry name" value="PEP_carboxykinase_N"/>
</dbReference>
<comment type="function">
    <text evidence="10">Involved in the gluconeogenesis. Catalyzes the conversion of oxaloacetate (OAA) to phosphoenolpyruvate (PEP) through direct phosphoryl transfer between the nucleoside triphosphate and OAA.</text>
</comment>
<evidence type="ECO:0000256" key="10">
    <source>
        <dbReference type="HAMAP-Rule" id="MF_00453"/>
    </source>
</evidence>
<keyword evidence="8 10" id="KW-0456">Lyase</keyword>
<keyword evidence="7 10" id="KW-0067">ATP-binding</keyword>
<organism evidence="11 12">
    <name type="scientific">Proteiniclasticum sediminis</name>
    <dbReference type="NCBI Taxonomy" id="2804028"/>
    <lineage>
        <taxon>Bacteria</taxon>
        <taxon>Bacillati</taxon>
        <taxon>Bacillota</taxon>
        <taxon>Clostridia</taxon>
        <taxon>Eubacteriales</taxon>
        <taxon>Clostridiaceae</taxon>
        <taxon>Proteiniclasticum</taxon>
    </lineage>
</organism>
<feature type="binding site" evidence="10">
    <location>
        <position position="190"/>
    </location>
    <ligand>
        <name>substrate</name>
    </ligand>
</feature>
<feature type="binding site" evidence="10">
    <location>
        <position position="246"/>
    </location>
    <ligand>
        <name>Mn(2+)</name>
        <dbReference type="ChEBI" id="CHEBI:29035"/>
    </ligand>
</feature>
<feature type="binding site" evidence="10">
    <location>
        <position position="310"/>
    </location>
    <ligand>
        <name>substrate</name>
    </ligand>
</feature>
<evidence type="ECO:0000313" key="11">
    <source>
        <dbReference type="EMBL" id="MBR0575655.1"/>
    </source>
</evidence>
<comment type="pathway">
    <text evidence="1 10">Carbohydrate biosynthesis; gluconeogenesis.</text>
</comment>
<dbReference type="EMBL" id="JAGSCS010000004">
    <property type="protein sequence ID" value="MBR0575655.1"/>
    <property type="molecule type" value="Genomic_DNA"/>
</dbReference>
<feature type="binding site" evidence="10">
    <location>
        <position position="51"/>
    </location>
    <ligand>
        <name>substrate</name>
    </ligand>
</feature>
<sequence length="517" mass="56676">MSTLKLLGIEENQLLMGYSVGRLINEAVRRGEGTLTKDGALNIETGQYTGRSPKDRYIVKDELTKDTVAFGKTNLPMEPQVFAGLLGKARAYVKEKPLYLIKARAGADPKHSLRINVLCEDAAQAVFSKQIFLKDEEREGLEADFTVVALPNLKAEGPADGIHSEAFIVLNFTERLVLIGGTKYSGEIKKAVFSLMNYLLPAEGILPMHCSANMGKDGSVALFFGLSGTGKTTLSADPKRLLIGDDEHGWSSSGVFNFEGGCYAKCINLDPEKEREIYDAIRFGAVLENVVVDDNGHPDYCDGSLTENTRCTYPLEFIAERAEEKRGGHPSTILFLTADAFGVIPPISKLTREGAMYHFMSGYTSKLAGTERGIVQPETTFSALFGEPFMPRCIEEYAHLLGELIEREETEVYLINTGWSGGAYGVGQRTPLKYTRLMVDAALSGALSEVDYVKDDIFNLAIPTAVSGVPSELLHPEKSWKDPKSYQETAKELAERFKANFSRFPNVAQSIVGAGPF</sequence>
<evidence type="ECO:0000256" key="2">
    <source>
        <dbReference type="ARBA" id="ARBA00006052"/>
    </source>
</evidence>
<dbReference type="Pfam" id="PF01293">
    <property type="entry name" value="PEPCK_ATP"/>
    <property type="match status" value="1"/>
</dbReference>
<feature type="binding site" evidence="10">
    <location>
        <position position="184"/>
    </location>
    <ligand>
        <name>substrate</name>
    </ligand>
</feature>
<evidence type="ECO:0000256" key="3">
    <source>
        <dbReference type="ARBA" id="ARBA00012363"/>
    </source>
</evidence>
<evidence type="ECO:0000256" key="9">
    <source>
        <dbReference type="ARBA" id="ARBA00047371"/>
    </source>
</evidence>
<feature type="binding site" evidence="10">
    <location>
        <position position="209"/>
    </location>
    <ligand>
        <name>ATP</name>
        <dbReference type="ChEBI" id="CHEBI:30616"/>
    </ligand>
</feature>
<keyword evidence="4 10" id="KW-0312">Gluconeogenesis</keyword>
<dbReference type="GO" id="GO:0005829">
    <property type="term" value="C:cytosol"/>
    <property type="evidence" value="ECO:0007669"/>
    <property type="project" value="TreeGrafter"/>
</dbReference>
<dbReference type="SUPFAM" id="SSF53795">
    <property type="entry name" value="PEP carboxykinase-like"/>
    <property type="match status" value="1"/>
</dbReference>
<reference evidence="11" key="1">
    <citation type="submission" date="2021-04" db="EMBL/GenBank/DDBJ databases">
        <title>Proteiniclasticum sedimins sp. nov., an obligate anaerobic bacterium isolated from anaerobic sludge.</title>
        <authorList>
            <person name="Liu J."/>
        </authorList>
    </citation>
    <scope>NUCLEOTIDE SEQUENCE</scope>
    <source>
        <strain evidence="11">BAD-10</strain>
    </source>
</reference>
<dbReference type="Gene3D" id="3.40.449.10">
    <property type="entry name" value="Phosphoenolpyruvate Carboxykinase, domain 1"/>
    <property type="match status" value="1"/>
</dbReference>
<dbReference type="InterPro" id="IPR013035">
    <property type="entry name" value="PEP_carboxykinase_C"/>
</dbReference>
<protein>
    <recommendedName>
        <fullName evidence="3 10">Phosphoenolpyruvate carboxykinase (ATP)</fullName>
        <shortName evidence="10">PCK</shortName>
        <shortName evidence="10">PEP carboxykinase</shortName>
        <shortName evidence="10">PEPCK</shortName>
        <ecNumber evidence="3 10">4.1.1.49</ecNumber>
    </recommendedName>
</protein>
<evidence type="ECO:0000313" key="12">
    <source>
        <dbReference type="Proteomes" id="UP000675379"/>
    </source>
</evidence>
<dbReference type="PANTHER" id="PTHR30031">
    <property type="entry name" value="PHOSPHOENOLPYRUVATE CARBOXYKINASE ATP"/>
    <property type="match status" value="1"/>
</dbReference>
<accession>A0A941CN67</accession>
<comment type="cofactor">
    <cofactor evidence="10">
        <name>Mn(2+)</name>
        <dbReference type="ChEBI" id="CHEBI:29035"/>
    </cofactor>
    <text evidence="10">Binds 1 Mn(2+) ion per subunit.</text>
</comment>
<comment type="caution">
    <text evidence="11">The sequence shown here is derived from an EMBL/GenBank/DDBJ whole genome shotgun (WGS) entry which is preliminary data.</text>
</comment>
<feature type="binding site" evidence="10">
    <location>
        <position position="190"/>
    </location>
    <ligand>
        <name>ATP</name>
        <dbReference type="ChEBI" id="CHEBI:30616"/>
    </ligand>
</feature>
<dbReference type="Proteomes" id="UP000675379">
    <property type="component" value="Unassembled WGS sequence"/>
</dbReference>
<dbReference type="AlphaFoldDB" id="A0A941CN67"/>
<keyword evidence="10" id="KW-0963">Cytoplasm</keyword>
<keyword evidence="10" id="KW-0479">Metal-binding</keyword>
<dbReference type="Gene3D" id="3.90.228.20">
    <property type="match status" value="1"/>
</dbReference>